<comment type="caution">
    <text evidence="2">The sequence shown here is derived from an EMBL/GenBank/DDBJ whole genome shotgun (WGS) entry which is preliminary data.</text>
</comment>
<dbReference type="RefSeq" id="WP_166196858.1">
    <property type="nucleotide sequence ID" value="NZ_JAAOIV010000007.1"/>
</dbReference>
<dbReference type="PRINTS" id="PR00111">
    <property type="entry name" value="ABHYDROLASE"/>
</dbReference>
<dbReference type="InterPro" id="IPR029058">
    <property type="entry name" value="AB_hydrolase_fold"/>
</dbReference>
<gene>
    <name evidence="2" type="ORF">G9U51_10825</name>
</gene>
<name>A0A967EHF2_9MICO</name>
<dbReference type="Proteomes" id="UP000744769">
    <property type="component" value="Unassembled WGS sequence"/>
</dbReference>
<dbReference type="SUPFAM" id="SSF53474">
    <property type="entry name" value="alpha/beta-Hydrolases"/>
    <property type="match status" value="1"/>
</dbReference>
<protein>
    <submittedName>
        <fullName evidence="2">Alpha/beta fold hydrolase</fullName>
    </submittedName>
</protein>
<dbReference type="GO" id="GO:0016787">
    <property type="term" value="F:hydrolase activity"/>
    <property type="evidence" value="ECO:0007669"/>
    <property type="project" value="UniProtKB-KW"/>
</dbReference>
<dbReference type="PANTHER" id="PTHR43433">
    <property type="entry name" value="HYDROLASE, ALPHA/BETA FOLD FAMILY PROTEIN"/>
    <property type="match status" value="1"/>
</dbReference>
<evidence type="ECO:0000313" key="3">
    <source>
        <dbReference type="Proteomes" id="UP000744769"/>
    </source>
</evidence>
<reference evidence="2" key="1">
    <citation type="submission" date="2020-03" db="EMBL/GenBank/DDBJ databases">
        <title>Draft sequencing of Calidifontibacter sp. DB0510.</title>
        <authorList>
            <person name="Kim D.-U."/>
        </authorList>
    </citation>
    <scope>NUCLEOTIDE SEQUENCE</scope>
    <source>
        <strain evidence="2">DB0510</strain>
    </source>
</reference>
<organism evidence="2 3">
    <name type="scientific">Metallococcus carri</name>
    <dbReference type="NCBI Taxonomy" id="1656884"/>
    <lineage>
        <taxon>Bacteria</taxon>
        <taxon>Bacillati</taxon>
        <taxon>Actinomycetota</taxon>
        <taxon>Actinomycetes</taxon>
        <taxon>Micrococcales</taxon>
        <taxon>Dermacoccaceae</taxon>
        <taxon>Metallococcus</taxon>
    </lineage>
</organism>
<feature type="domain" description="AB hydrolase-1" evidence="1">
    <location>
        <begin position="5"/>
        <end position="117"/>
    </location>
</feature>
<dbReference type="InterPro" id="IPR050471">
    <property type="entry name" value="AB_hydrolase"/>
</dbReference>
<dbReference type="Gene3D" id="3.40.50.1820">
    <property type="entry name" value="alpha/beta hydrolase"/>
    <property type="match status" value="1"/>
</dbReference>
<dbReference type="Pfam" id="PF00561">
    <property type="entry name" value="Abhydrolase_1"/>
    <property type="match status" value="1"/>
</dbReference>
<dbReference type="InterPro" id="IPR000073">
    <property type="entry name" value="AB_hydrolase_1"/>
</dbReference>
<sequence length="247" mass="25929">MNRPALVLGPSLGTAAEALWGQVAERLANRADILLWDLPGHGTRSGEQVPGPLTMADLAADLQRYADSRGLQRFHYAGVSVGGCIGLELALRAPERLTTLTVLCSGARIGSPAMWHDRVAQVRAHGPGSLVAAAQERWFAPGFGARQPAVADALLASLASVSTEGYAAVCHALADFDARDRLSEVAMPVLAVAGADDRATPPASLREIADGVPEGRFVELAEVAHLAPAEAPDRVTQLVLDQMESFS</sequence>
<dbReference type="EMBL" id="JAAOIV010000007">
    <property type="protein sequence ID" value="NHN56268.1"/>
    <property type="molecule type" value="Genomic_DNA"/>
</dbReference>
<dbReference type="PANTHER" id="PTHR43433:SF5">
    <property type="entry name" value="AB HYDROLASE-1 DOMAIN-CONTAINING PROTEIN"/>
    <property type="match status" value="1"/>
</dbReference>
<evidence type="ECO:0000313" key="2">
    <source>
        <dbReference type="EMBL" id="NHN56268.1"/>
    </source>
</evidence>
<keyword evidence="3" id="KW-1185">Reference proteome</keyword>
<evidence type="ECO:0000259" key="1">
    <source>
        <dbReference type="Pfam" id="PF00561"/>
    </source>
</evidence>
<keyword evidence="2" id="KW-0378">Hydrolase</keyword>
<proteinExistence type="predicted"/>
<accession>A0A967EHF2</accession>
<dbReference type="AlphaFoldDB" id="A0A967EHF2"/>